<keyword evidence="3" id="KW-1185">Reference proteome</keyword>
<feature type="region of interest" description="Disordered" evidence="1">
    <location>
        <begin position="61"/>
        <end position="89"/>
    </location>
</feature>
<evidence type="ECO:0000256" key="1">
    <source>
        <dbReference type="SAM" id="MobiDB-lite"/>
    </source>
</evidence>
<name>A0ABD1S8I2_9LAMI</name>
<reference evidence="3" key="1">
    <citation type="submission" date="2024-07" db="EMBL/GenBank/DDBJ databases">
        <title>Two chromosome-level genome assemblies of Korean endemic species Abeliophyllum distichum and Forsythia ovata (Oleaceae).</title>
        <authorList>
            <person name="Jang H."/>
        </authorList>
    </citation>
    <scope>NUCLEOTIDE SEQUENCE [LARGE SCALE GENOMIC DNA]</scope>
</reference>
<dbReference type="Proteomes" id="UP001604277">
    <property type="component" value="Unassembled WGS sequence"/>
</dbReference>
<evidence type="ECO:0000313" key="2">
    <source>
        <dbReference type="EMBL" id="KAL2496148.1"/>
    </source>
</evidence>
<dbReference type="AlphaFoldDB" id="A0ABD1S8I2"/>
<dbReference type="EMBL" id="JBFOLJ010000011">
    <property type="protein sequence ID" value="KAL2496148.1"/>
    <property type="molecule type" value="Genomic_DNA"/>
</dbReference>
<comment type="caution">
    <text evidence="2">The sequence shown here is derived from an EMBL/GenBank/DDBJ whole genome shotgun (WGS) entry which is preliminary data.</text>
</comment>
<sequence>MALTNSSQPGSSNQSTVQPSVNRDENCEHNKSKIEDKTSLSVSAVATPALPARSRLLALSIQQPASTHQRDLAPLPQQRDPATSVAAPVPSSVTQRLCASRQRPHSAVIAVDSPHHHTISICFFHFPNLKETEFIKSSHNQQIFTQPAGKETEFIK</sequence>
<evidence type="ECO:0000313" key="3">
    <source>
        <dbReference type="Proteomes" id="UP001604277"/>
    </source>
</evidence>
<feature type="compositionally biased region" description="Basic and acidic residues" evidence="1">
    <location>
        <begin position="22"/>
        <end position="38"/>
    </location>
</feature>
<proteinExistence type="predicted"/>
<accession>A0ABD1S8I2</accession>
<protein>
    <submittedName>
        <fullName evidence="2">Uncharacterized protein</fullName>
    </submittedName>
</protein>
<feature type="compositionally biased region" description="Polar residues" evidence="1">
    <location>
        <begin position="1"/>
        <end position="21"/>
    </location>
</feature>
<gene>
    <name evidence="2" type="ORF">Fot_39905</name>
</gene>
<organism evidence="2 3">
    <name type="scientific">Forsythia ovata</name>
    <dbReference type="NCBI Taxonomy" id="205694"/>
    <lineage>
        <taxon>Eukaryota</taxon>
        <taxon>Viridiplantae</taxon>
        <taxon>Streptophyta</taxon>
        <taxon>Embryophyta</taxon>
        <taxon>Tracheophyta</taxon>
        <taxon>Spermatophyta</taxon>
        <taxon>Magnoliopsida</taxon>
        <taxon>eudicotyledons</taxon>
        <taxon>Gunneridae</taxon>
        <taxon>Pentapetalae</taxon>
        <taxon>asterids</taxon>
        <taxon>lamiids</taxon>
        <taxon>Lamiales</taxon>
        <taxon>Oleaceae</taxon>
        <taxon>Forsythieae</taxon>
        <taxon>Forsythia</taxon>
    </lineage>
</organism>
<feature type="region of interest" description="Disordered" evidence="1">
    <location>
        <begin position="1"/>
        <end position="42"/>
    </location>
</feature>